<comment type="caution">
    <text evidence="7">The sequence shown here is derived from an EMBL/GenBank/DDBJ whole genome shotgun (WGS) entry which is preliminary data.</text>
</comment>
<dbReference type="GO" id="GO:0016491">
    <property type="term" value="F:oxidoreductase activity"/>
    <property type="evidence" value="ECO:0007669"/>
    <property type="project" value="InterPro"/>
</dbReference>
<dbReference type="InterPro" id="IPR013766">
    <property type="entry name" value="Thioredoxin_domain"/>
</dbReference>
<comment type="subcellular location">
    <subcellularLocation>
        <location evidence="1">Cell envelope</location>
    </subcellularLocation>
</comment>
<evidence type="ECO:0000313" key="7">
    <source>
        <dbReference type="EMBL" id="MBB6060767.1"/>
    </source>
</evidence>
<dbReference type="EMBL" id="JACHGG010000006">
    <property type="protein sequence ID" value="MBB6060767.1"/>
    <property type="molecule type" value="Genomic_DNA"/>
</dbReference>
<evidence type="ECO:0000256" key="4">
    <source>
        <dbReference type="ARBA" id="ARBA00023284"/>
    </source>
</evidence>
<evidence type="ECO:0000256" key="2">
    <source>
        <dbReference type="ARBA" id="ARBA00022748"/>
    </source>
</evidence>
<keyword evidence="3" id="KW-1015">Disulfide bond</keyword>
<keyword evidence="5" id="KW-0732">Signal</keyword>
<reference evidence="7 8" key="1">
    <citation type="submission" date="2020-08" db="EMBL/GenBank/DDBJ databases">
        <title>Genomic Encyclopedia of Type Strains, Phase IV (KMG-IV): sequencing the most valuable type-strain genomes for metagenomic binning, comparative biology and taxonomic classification.</title>
        <authorList>
            <person name="Goeker M."/>
        </authorList>
    </citation>
    <scope>NUCLEOTIDE SEQUENCE [LARGE SCALE GENOMIC DNA]</scope>
    <source>
        <strain evidence="7 8">DSM 26718</strain>
    </source>
</reference>
<gene>
    <name evidence="7" type="ORF">HNQ93_003642</name>
</gene>
<evidence type="ECO:0000313" key="8">
    <source>
        <dbReference type="Proteomes" id="UP000532746"/>
    </source>
</evidence>
<dbReference type="PANTHER" id="PTHR42852">
    <property type="entry name" value="THIOL:DISULFIDE INTERCHANGE PROTEIN DSBE"/>
    <property type="match status" value="1"/>
</dbReference>
<keyword evidence="4" id="KW-0676">Redox-active center</keyword>
<dbReference type="Proteomes" id="UP000532746">
    <property type="component" value="Unassembled WGS sequence"/>
</dbReference>
<dbReference type="InterPro" id="IPR050553">
    <property type="entry name" value="Thioredoxin_ResA/DsbE_sf"/>
</dbReference>
<protein>
    <submittedName>
        <fullName evidence="7">Peroxiredoxin</fullName>
    </submittedName>
</protein>
<dbReference type="PROSITE" id="PS51352">
    <property type="entry name" value="THIOREDOXIN_2"/>
    <property type="match status" value="1"/>
</dbReference>
<dbReference type="GO" id="GO:0017004">
    <property type="term" value="P:cytochrome complex assembly"/>
    <property type="evidence" value="ECO:0007669"/>
    <property type="project" value="UniProtKB-KW"/>
</dbReference>
<dbReference type="PROSITE" id="PS00194">
    <property type="entry name" value="THIOREDOXIN_1"/>
    <property type="match status" value="1"/>
</dbReference>
<keyword evidence="2" id="KW-0201">Cytochrome c-type biogenesis</keyword>
<feature type="chain" id="PRO_5030902827" evidence="5">
    <location>
        <begin position="18"/>
        <end position="382"/>
    </location>
</feature>
<dbReference type="InterPro" id="IPR000866">
    <property type="entry name" value="AhpC/TSA"/>
</dbReference>
<dbReference type="AlphaFoldDB" id="A0A7W9T384"/>
<evidence type="ECO:0000256" key="5">
    <source>
        <dbReference type="SAM" id="SignalP"/>
    </source>
</evidence>
<dbReference type="PANTHER" id="PTHR42852:SF6">
    <property type="entry name" value="THIOL:DISULFIDE INTERCHANGE PROTEIN DSBE"/>
    <property type="match status" value="1"/>
</dbReference>
<dbReference type="RefSeq" id="WP_183404832.1">
    <property type="nucleotide sequence ID" value="NZ_JACHGG010000006.1"/>
</dbReference>
<dbReference type="Pfam" id="PF14289">
    <property type="entry name" value="DUF4369"/>
    <property type="match status" value="1"/>
</dbReference>
<evidence type="ECO:0000259" key="6">
    <source>
        <dbReference type="PROSITE" id="PS51352"/>
    </source>
</evidence>
<dbReference type="Gene3D" id="3.40.30.10">
    <property type="entry name" value="Glutaredoxin"/>
    <property type="match status" value="1"/>
</dbReference>
<dbReference type="GO" id="GO:0030313">
    <property type="term" value="C:cell envelope"/>
    <property type="evidence" value="ECO:0007669"/>
    <property type="project" value="UniProtKB-SubCell"/>
</dbReference>
<dbReference type="SUPFAM" id="SSF52833">
    <property type="entry name" value="Thioredoxin-like"/>
    <property type="match status" value="1"/>
</dbReference>
<dbReference type="InterPro" id="IPR036249">
    <property type="entry name" value="Thioredoxin-like_sf"/>
</dbReference>
<proteinExistence type="predicted"/>
<dbReference type="InterPro" id="IPR025380">
    <property type="entry name" value="DUF4369"/>
</dbReference>
<name>A0A7W9T384_9BACT</name>
<keyword evidence="8" id="KW-1185">Reference proteome</keyword>
<dbReference type="InterPro" id="IPR017937">
    <property type="entry name" value="Thioredoxin_CS"/>
</dbReference>
<accession>A0A7W9T384</accession>
<feature type="signal peptide" evidence="5">
    <location>
        <begin position="1"/>
        <end position="17"/>
    </location>
</feature>
<dbReference type="CDD" id="cd02966">
    <property type="entry name" value="TlpA_like_family"/>
    <property type="match status" value="1"/>
</dbReference>
<organism evidence="7 8">
    <name type="scientific">Hymenobacter luteus</name>
    <dbReference type="NCBI Taxonomy" id="1411122"/>
    <lineage>
        <taxon>Bacteria</taxon>
        <taxon>Pseudomonadati</taxon>
        <taxon>Bacteroidota</taxon>
        <taxon>Cytophagia</taxon>
        <taxon>Cytophagales</taxon>
        <taxon>Hymenobacteraceae</taxon>
        <taxon>Hymenobacter</taxon>
    </lineage>
</organism>
<dbReference type="Pfam" id="PF00578">
    <property type="entry name" value="AhpC-TSA"/>
    <property type="match status" value="1"/>
</dbReference>
<sequence length="382" mass="42600">MKTYLFLLLFVPGLAAAQTPVPYLLKGRLGKDTYRSTPTYVYLRHKGALDSAVVKSGRFELKGTVDEPTKGFLSMRRPMEDLSDHKAIFYLEQGTLVFTSPDSLKNAQVGGTPLTDAWRELWMAKEPIRLQLSALEKTLRVATPEQQQTAAVRQSLQARRAAFLREERRIDSVFVRTHPASPISLYVLNGLSKDSANAALVMALLPTLAPVVFSSPRAEEIQTTIRQNALGIQPEKKVETALQVGQLAPNFTHATPDGRHVSLADYRGKYVLVDFWASWCGPCRAENPNLMKAYHTFKGKNFDVLGVSLDEARDRAKWVKAIQDDQLPWTQVADLKGWQGQAARAYFIQAIPQNFLVDPTGRIIAMNLRGDALPEALARLVK</sequence>
<dbReference type="GO" id="GO:0016209">
    <property type="term" value="F:antioxidant activity"/>
    <property type="evidence" value="ECO:0007669"/>
    <property type="project" value="InterPro"/>
</dbReference>
<evidence type="ECO:0000256" key="1">
    <source>
        <dbReference type="ARBA" id="ARBA00004196"/>
    </source>
</evidence>
<evidence type="ECO:0000256" key="3">
    <source>
        <dbReference type="ARBA" id="ARBA00023157"/>
    </source>
</evidence>
<feature type="domain" description="Thioredoxin" evidence="6">
    <location>
        <begin position="242"/>
        <end position="382"/>
    </location>
</feature>